<keyword evidence="1" id="KW-0408">Iron</keyword>
<feature type="non-terminal residue" evidence="4">
    <location>
        <position position="1"/>
    </location>
</feature>
<evidence type="ECO:0000313" key="5">
    <source>
        <dbReference type="Proteomes" id="UP001177023"/>
    </source>
</evidence>
<dbReference type="SUPFAM" id="SSF46458">
    <property type="entry name" value="Globin-like"/>
    <property type="match status" value="1"/>
</dbReference>
<gene>
    <name evidence="4" type="ORF">MSPICULIGERA_LOCUS10217</name>
    <name evidence="3" type="ORF">MSPICULIGERA_LOCUS5778</name>
</gene>
<dbReference type="EMBL" id="CATQJA010002584">
    <property type="protein sequence ID" value="CAJ0571819.1"/>
    <property type="molecule type" value="Genomic_DNA"/>
</dbReference>
<dbReference type="AlphaFoldDB" id="A0AA36CP10"/>
<evidence type="ECO:0000313" key="3">
    <source>
        <dbReference type="EMBL" id="CAJ0567218.1"/>
    </source>
</evidence>
<comment type="caution">
    <text evidence="4">The sequence shown here is derived from an EMBL/GenBank/DDBJ whole genome shotgun (WGS) entry which is preliminary data.</text>
</comment>
<keyword evidence="1" id="KW-0479">Metal-binding</keyword>
<dbReference type="GO" id="GO:0005344">
    <property type="term" value="F:oxygen carrier activity"/>
    <property type="evidence" value="ECO:0007669"/>
    <property type="project" value="UniProtKB-KW"/>
</dbReference>
<accession>A0AA36CP10</accession>
<dbReference type="GO" id="GO:0020037">
    <property type="term" value="F:heme binding"/>
    <property type="evidence" value="ECO:0007669"/>
    <property type="project" value="InterPro"/>
</dbReference>
<organism evidence="4 5">
    <name type="scientific">Mesorhabditis spiculigera</name>
    <dbReference type="NCBI Taxonomy" id="96644"/>
    <lineage>
        <taxon>Eukaryota</taxon>
        <taxon>Metazoa</taxon>
        <taxon>Ecdysozoa</taxon>
        <taxon>Nematoda</taxon>
        <taxon>Chromadorea</taxon>
        <taxon>Rhabditida</taxon>
        <taxon>Rhabditina</taxon>
        <taxon>Rhabditomorpha</taxon>
        <taxon>Rhabditoidea</taxon>
        <taxon>Rhabditidae</taxon>
        <taxon>Mesorhabditinae</taxon>
        <taxon>Mesorhabditis</taxon>
    </lineage>
</organism>
<dbReference type="EMBL" id="CATQJA010001429">
    <property type="protein sequence ID" value="CAJ0567218.1"/>
    <property type="molecule type" value="Genomic_DNA"/>
</dbReference>
<dbReference type="Gene3D" id="1.10.490.10">
    <property type="entry name" value="Globins"/>
    <property type="match status" value="1"/>
</dbReference>
<feature type="domain" description="Globin" evidence="2">
    <location>
        <begin position="23"/>
        <end position="132"/>
    </location>
</feature>
<dbReference type="Pfam" id="PF00042">
    <property type="entry name" value="Globin"/>
    <property type="match status" value="1"/>
</dbReference>
<protein>
    <recommendedName>
        <fullName evidence="2">Globin domain-containing protein</fullName>
    </recommendedName>
</protein>
<reference evidence="4" key="1">
    <citation type="submission" date="2023-06" db="EMBL/GenBank/DDBJ databases">
        <authorList>
            <person name="Delattre M."/>
        </authorList>
    </citation>
    <scope>NUCLEOTIDE SEQUENCE</scope>
    <source>
        <strain evidence="4">AF72</strain>
    </source>
</reference>
<dbReference type="GO" id="GO:0019825">
    <property type="term" value="F:oxygen binding"/>
    <property type="evidence" value="ECO:0007669"/>
    <property type="project" value="InterPro"/>
</dbReference>
<name>A0AA36CP10_9BILA</name>
<comment type="similarity">
    <text evidence="1">Belongs to the globin family.</text>
</comment>
<evidence type="ECO:0000259" key="2">
    <source>
        <dbReference type="Pfam" id="PF00042"/>
    </source>
</evidence>
<evidence type="ECO:0000256" key="1">
    <source>
        <dbReference type="RuleBase" id="RU000356"/>
    </source>
</evidence>
<proteinExistence type="inferred from homology"/>
<dbReference type="InterPro" id="IPR009050">
    <property type="entry name" value="Globin-like_sf"/>
</dbReference>
<keyword evidence="5" id="KW-1185">Reference proteome</keyword>
<keyword evidence="1" id="KW-0349">Heme</keyword>
<evidence type="ECO:0000313" key="4">
    <source>
        <dbReference type="EMBL" id="CAJ0571819.1"/>
    </source>
</evidence>
<dbReference type="Proteomes" id="UP001177023">
    <property type="component" value="Unassembled WGS sequence"/>
</dbReference>
<sequence>MVNAQLLKDHAAKYKLGRDTAAEYFRQLFTKHQSLAQYYDAEDLDPDSLPRSQKFVMQGMQEMQTFFRLPDAVGDEKKLRGALGDFKNIYDENKFPIAEWGKTLDGFLAAMEKHAGGVSAEEKKGWEEVWKTSMEHMKKWGWY</sequence>
<dbReference type="InterPro" id="IPR012292">
    <property type="entry name" value="Globin/Proto"/>
</dbReference>
<keyword evidence="1" id="KW-0813">Transport</keyword>
<dbReference type="InterPro" id="IPR000971">
    <property type="entry name" value="Globin"/>
</dbReference>
<keyword evidence="1" id="KW-0561">Oxygen transport</keyword>